<dbReference type="Proteomes" id="UP000196877">
    <property type="component" value="Chromosome"/>
</dbReference>
<evidence type="ECO:0000313" key="2">
    <source>
        <dbReference type="Proteomes" id="UP000196877"/>
    </source>
</evidence>
<sequence>MIYLIIGILILAAPFVWMEIAERRIQEWEKEK</sequence>
<evidence type="ECO:0000313" key="1">
    <source>
        <dbReference type="EMBL" id="ASB87343.1"/>
    </source>
</evidence>
<dbReference type="EMBL" id="CP021920">
    <property type="protein sequence ID" value="ASB87343.1"/>
    <property type="molecule type" value="Genomic_DNA"/>
</dbReference>
<gene>
    <name evidence="1" type="ORF">S101395_00789</name>
</gene>
<accession>A0ABN5A9Q6</accession>
<reference evidence="1 2" key="1">
    <citation type="submission" date="2017-06" db="EMBL/GenBank/DDBJ databases">
        <title>Genome sequence of Bacillus sonorensis strain SRCM101395.</title>
        <authorList>
            <person name="Cho S.H."/>
        </authorList>
    </citation>
    <scope>NUCLEOTIDE SEQUENCE [LARGE SCALE GENOMIC DNA]</scope>
    <source>
        <strain evidence="1 2">SRCM101395</strain>
    </source>
</reference>
<keyword evidence="2" id="KW-1185">Reference proteome</keyword>
<protein>
    <submittedName>
        <fullName evidence="1">Uncharacterized protein</fullName>
    </submittedName>
</protein>
<proteinExistence type="predicted"/>
<organism evidence="1 2">
    <name type="scientific">Bacillus sonorensis</name>
    <dbReference type="NCBI Taxonomy" id="119858"/>
    <lineage>
        <taxon>Bacteria</taxon>
        <taxon>Bacillati</taxon>
        <taxon>Bacillota</taxon>
        <taxon>Bacilli</taxon>
        <taxon>Bacillales</taxon>
        <taxon>Bacillaceae</taxon>
        <taxon>Bacillus</taxon>
    </lineage>
</organism>
<name>A0ABN5A9Q6_9BACI</name>